<dbReference type="GO" id="GO:0020037">
    <property type="term" value="F:heme binding"/>
    <property type="evidence" value="ECO:0007669"/>
    <property type="project" value="InterPro"/>
</dbReference>
<dbReference type="GO" id="GO:0009055">
    <property type="term" value="F:electron transfer activity"/>
    <property type="evidence" value="ECO:0007669"/>
    <property type="project" value="InterPro"/>
</dbReference>
<dbReference type="Pfam" id="PF00578">
    <property type="entry name" value="AhpC-TSA"/>
    <property type="match status" value="1"/>
</dbReference>
<evidence type="ECO:0000256" key="1">
    <source>
        <dbReference type="ARBA" id="ARBA00023157"/>
    </source>
</evidence>
<accession>A0A7C4QY05</accession>
<sequence length="651" mass="72781">MIDSLRPRATATPRRNLGLAITPGWAACVRAGLWLGCGGCWWWLLSAGAVARAETEAPVPPLLKGIDVDGKLHRFGEQAGHRASVLIFLATECPISNSFLPVVSSLASRYKSRGISFYGVISSPQVSRAEALRHRDEYRIPFPVLFDSSGELRRRWQPTHTPQAIVVSSAGQVLYSGRIDDRYVALGRKRDEPRTHDLDAALQAVVKGREVPQPRTEPVGCVLEDLPEGTTPPTVTFTRDIAPIIFANCAECHRPGEAAPFPLLSFSDVSRHANQIVEVIRMGYMPPWHPRPGYGVFRDRRGLSEREIALIQQWVAAGKPEGEADDLPPPPRFTTGWQLGQPDLILKMEEEFCIPASGPDIHQHFVLPTGLKHNRLVAAVEFRPGNPRVVHHASFYTDITGSARRLDRDDPQPGYGSFPGAGFDNDSSFRSWLPGMTPRRLPRGTGSLIQAHSDVVLEIHYRPTGKPETDQSTVGVFFAEASARQHVAELQVMNMDLVIPAGEKRYWHRASYTLPAAAALLDAAPHLHLLGREMKATAILPSGETRPLIWITDWDFSWQGQYLYVEPVRLPKGTRIEVDTWFDNSADNPLNPFSPPRDVAWGEQTHDEMAVCHFRYVCDTLPETRAMNNDFRAYVAQQQQRFLNRRQRALR</sequence>
<reference evidence="3" key="1">
    <citation type="journal article" date="2020" name="mSystems">
        <title>Genome- and Community-Level Interaction Insights into Carbon Utilization and Element Cycling Functions of Hydrothermarchaeota in Hydrothermal Sediment.</title>
        <authorList>
            <person name="Zhou Z."/>
            <person name="Liu Y."/>
            <person name="Xu W."/>
            <person name="Pan J."/>
            <person name="Luo Z.H."/>
            <person name="Li M."/>
        </authorList>
    </citation>
    <scope>NUCLEOTIDE SEQUENCE [LARGE SCALE GENOMIC DNA]</scope>
    <source>
        <strain evidence="3">SpSt-508</strain>
    </source>
</reference>
<dbReference type="AlphaFoldDB" id="A0A7C4QY05"/>
<evidence type="ECO:0000313" key="3">
    <source>
        <dbReference type="EMBL" id="HGT41270.1"/>
    </source>
</evidence>
<dbReference type="PANTHER" id="PTHR43640">
    <property type="entry name" value="OS07G0260300 PROTEIN"/>
    <property type="match status" value="1"/>
</dbReference>
<dbReference type="InterPro" id="IPR047262">
    <property type="entry name" value="PRX-like1"/>
</dbReference>
<dbReference type="InterPro" id="IPR013766">
    <property type="entry name" value="Thioredoxin_domain"/>
</dbReference>
<name>A0A7C4QY05_9PLAN</name>
<keyword evidence="1" id="KW-1015">Disulfide bond</keyword>
<proteinExistence type="predicted"/>
<evidence type="ECO:0000259" key="2">
    <source>
        <dbReference type="PROSITE" id="PS51352"/>
    </source>
</evidence>
<dbReference type="Gene3D" id="2.60.120.230">
    <property type="match status" value="1"/>
</dbReference>
<feature type="domain" description="Thioredoxin" evidence="2">
    <location>
        <begin position="51"/>
        <end position="207"/>
    </location>
</feature>
<dbReference type="GO" id="GO:0016715">
    <property type="term" value="F:oxidoreductase activity, acting on paired donors, with incorporation or reduction of molecular oxygen, reduced ascorbate as one donor, and incorporation of one atom of oxygen"/>
    <property type="evidence" value="ECO:0007669"/>
    <property type="project" value="InterPro"/>
</dbReference>
<protein>
    <submittedName>
        <fullName evidence="3">Redoxin domain-containing protein</fullName>
    </submittedName>
</protein>
<dbReference type="EMBL" id="DSVQ01000020">
    <property type="protein sequence ID" value="HGT41270.1"/>
    <property type="molecule type" value="Genomic_DNA"/>
</dbReference>
<comment type="caution">
    <text evidence="3">The sequence shown here is derived from an EMBL/GenBank/DDBJ whole genome shotgun (WGS) entry which is preliminary data.</text>
</comment>
<dbReference type="InterPro" id="IPR036249">
    <property type="entry name" value="Thioredoxin-like_sf"/>
</dbReference>
<dbReference type="InterPro" id="IPR036939">
    <property type="entry name" value="Cu2_ascorb_mOase_N_sf"/>
</dbReference>
<dbReference type="Gene3D" id="3.40.30.10">
    <property type="entry name" value="Glutaredoxin"/>
    <property type="match status" value="1"/>
</dbReference>
<dbReference type="SUPFAM" id="SSF49742">
    <property type="entry name" value="PHM/PNGase F"/>
    <property type="match status" value="2"/>
</dbReference>
<dbReference type="GO" id="GO:0016209">
    <property type="term" value="F:antioxidant activity"/>
    <property type="evidence" value="ECO:0007669"/>
    <property type="project" value="InterPro"/>
</dbReference>
<dbReference type="InterPro" id="IPR014784">
    <property type="entry name" value="Cu2_ascorb_mOase-like_C"/>
</dbReference>
<dbReference type="Gene3D" id="2.60.120.310">
    <property type="entry name" value="Copper type II, ascorbate-dependent monooxygenase, N-terminal domain"/>
    <property type="match status" value="1"/>
</dbReference>
<dbReference type="PANTHER" id="PTHR43640:SF1">
    <property type="entry name" value="THIOREDOXIN-DEPENDENT PEROXIREDOXIN"/>
    <property type="match status" value="1"/>
</dbReference>
<dbReference type="GO" id="GO:0005507">
    <property type="term" value="F:copper ion binding"/>
    <property type="evidence" value="ECO:0007669"/>
    <property type="project" value="InterPro"/>
</dbReference>
<dbReference type="PROSITE" id="PS51352">
    <property type="entry name" value="THIOREDOXIN_2"/>
    <property type="match status" value="1"/>
</dbReference>
<dbReference type="SUPFAM" id="SSF46626">
    <property type="entry name" value="Cytochrome c"/>
    <property type="match status" value="1"/>
</dbReference>
<gene>
    <name evidence="3" type="ORF">ENS64_18640</name>
</gene>
<dbReference type="SUPFAM" id="SSF52833">
    <property type="entry name" value="Thioredoxin-like"/>
    <property type="match status" value="1"/>
</dbReference>
<dbReference type="InterPro" id="IPR008977">
    <property type="entry name" value="PHM/PNGase_F_dom_sf"/>
</dbReference>
<dbReference type="InterPro" id="IPR000866">
    <property type="entry name" value="AhpC/TSA"/>
</dbReference>
<dbReference type="InterPro" id="IPR036909">
    <property type="entry name" value="Cyt_c-like_dom_sf"/>
</dbReference>
<organism evidence="3">
    <name type="scientific">Schlesneria paludicola</name>
    <dbReference type="NCBI Taxonomy" id="360056"/>
    <lineage>
        <taxon>Bacteria</taxon>
        <taxon>Pseudomonadati</taxon>
        <taxon>Planctomycetota</taxon>
        <taxon>Planctomycetia</taxon>
        <taxon>Planctomycetales</taxon>
        <taxon>Planctomycetaceae</taxon>
        <taxon>Schlesneria</taxon>
    </lineage>
</organism>
<dbReference type="PROSITE" id="PS51257">
    <property type="entry name" value="PROKAR_LIPOPROTEIN"/>
    <property type="match status" value="1"/>
</dbReference>